<organism evidence="1 2">
    <name type="scientific">Larkinella punicea</name>
    <dbReference type="NCBI Taxonomy" id="2315727"/>
    <lineage>
        <taxon>Bacteria</taxon>
        <taxon>Pseudomonadati</taxon>
        <taxon>Bacteroidota</taxon>
        <taxon>Cytophagia</taxon>
        <taxon>Cytophagales</taxon>
        <taxon>Spirosomataceae</taxon>
        <taxon>Larkinella</taxon>
    </lineage>
</organism>
<accession>A0A368JE64</accession>
<comment type="caution">
    <text evidence="1">The sequence shown here is derived from an EMBL/GenBank/DDBJ whole genome shotgun (WGS) entry which is preliminary data.</text>
</comment>
<dbReference type="Proteomes" id="UP000253383">
    <property type="component" value="Unassembled WGS sequence"/>
</dbReference>
<reference evidence="1 2" key="1">
    <citation type="submission" date="2018-07" db="EMBL/GenBank/DDBJ databases">
        <title>Genome analysis of Larkinella rosea.</title>
        <authorList>
            <person name="Zhou Z."/>
            <person name="Wang G."/>
        </authorList>
    </citation>
    <scope>NUCLEOTIDE SEQUENCE [LARGE SCALE GENOMIC DNA]</scope>
    <source>
        <strain evidence="2">zzj9</strain>
    </source>
</reference>
<gene>
    <name evidence="1" type="ORF">DUE52_29580</name>
</gene>
<evidence type="ECO:0000313" key="2">
    <source>
        <dbReference type="Proteomes" id="UP000253383"/>
    </source>
</evidence>
<dbReference type="EMBL" id="QOWE01000033">
    <property type="protein sequence ID" value="RCR65970.1"/>
    <property type="molecule type" value="Genomic_DNA"/>
</dbReference>
<dbReference type="AlphaFoldDB" id="A0A368JE64"/>
<protein>
    <submittedName>
        <fullName evidence="1">Uncharacterized protein</fullName>
    </submittedName>
</protein>
<dbReference type="OrthoDB" id="7595800at2"/>
<keyword evidence="2" id="KW-1185">Reference proteome</keyword>
<sequence>MRKRKDILTDLICFNGNLTELQGELSQYSWDVEEPTLIISKADFSNVIKKCVDEKITFDELENWANAIECRDDLDFEVEEMQEIIFELASPEINGEITKQRLKEIINELAE</sequence>
<proteinExistence type="predicted"/>
<name>A0A368JE64_9BACT</name>
<evidence type="ECO:0000313" key="1">
    <source>
        <dbReference type="EMBL" id="RCR65970.1"/>
    </source>
</evidence>
<dbReference type="RefSeq" id="WP_114409716.1">
    <property type="nucleotide sequence ID" value="NZ_QOWE01000033.1"/>
</dbReference>